<evidence type="ECO:0000259" key="1">
    <source>
        <dbReference type="PROSITE" id="PS51186"/>
    </source>
</evidence>
<dbReference type="Proteomes" id="UP000824035">
    <property type="component" value="Unassembled WGS sequence"/>
</dbReference>
<dbReference type="GO" id="GO:0016747">
    <property type="term" value="F:acyltransferase activity, transferring groups other than amino-acyl groups"/>
    <property type="evidence" value="ECO:0007669"/>
    <property type="project" value="InterPro"/>
</dbReference>
<evidence type="ECO:0000313" key="2">
    <source>
        <dbReference type="EMBL" id="HIZ29725.1"/>
    </source>
</evidence>
<dbReference type="SUPFAM" id="SSF55729">
    <property type="entry name" value="Acyl-CoA N-acyltransferases (Nat)"/>
    <property type="match status" value="1"/>
</dbReference>
<dbReference type="Gene3D" id="3.40.630.30">
    <property type="match status" value="1"/>
</dbReference>
<dbReference type="EMBL" id="DXBV01000009">
    <property type="protein sequence ID" value="HIZ29725.1"/>
    <property type="molecule type" value="Genomic_DNA"/>
</dbReference>
<organism evidence="2 3">
    <name type="scientific">Candidatus Allofournierella merdipullorum</name>
    <dbReference type="NCBI Taxonomy" id="2838595"/>
    <lineage>
        <taxon>Bacteria</taxon>
        <taxon>Bacillati</taxon>
        <taxon>Bacillota</taxon>
        <taxon>Clostridia</taxon>
        <taxon>Eubacteriales</taxon>
        <taxon>Oscillospiraceae</taxon>
        <taxon>Allofournierella</taxon>
    </lineage>
</organism>
<protein>
    <submittedName>
        <fullName evidence="2">GNAT family N-acetyltransferase</fullName>
    </submittedName>
</protein>
<reference evidence="2" key="2">
    <citation type="submission" date="2021-04" db="EMBL/GenBank/DDBJ databases">
        <authorList>
            <person name="Gilroy R."/>
        </authorList>
    </citation>
    <scope>NUCLEOTIDE SEQUENCE</scope>
    <source>
        <strain evidence="2">ChiGjej4B4-18154</strain>
    </source>
</reference>
<dbReference type="CDD" id="cd04301">
    <property type="entry name" value="NAT_SF"/>
    <property type="match status" value="1"/>
</dbReference>
<evidence type="ECO:0000313" key="3">
    <source>
        <dbReference type="Proteomes" id="UP000824035"/>
    </source>
</evidence>
<reference evidence="2" key="1">
    <citation type="journal article" date="2021" name="PeerJ">
        <title>Extensive microbial diversity within the chicken gut microbiome revealed by metagenomics and culture.</title>
        <authorList>
            <person name="Gilroy R."/>
            <person name="Ravi A."/>
            <person name="Getino M."/>
            <person name="Pursley I."/>
            <person name="Horton D.L."/>
            <person name="Alikhan N.F."/>
            <person name="Baker D."/>
            <person name="Gharbi K."/>
            <person name="Hall N."/>
            <person name="Watson M."/>
            <person name="Adriaenssens E.M."/>
            <person name="Foster-Nyarko E."/>
            <person name="Jarju S."/>
            <person name="Secka A."/>
            <person name="Antonio M."/>
            <person name="Oren A."/>
            <person name="Chaudhuri R.R."/>
            <person name="La Ragione R."/>
            <person name="Hildebrand F."/>
            <person name="Pallen M.J."/>
        </authorList>
    </citation>
    <scope>NUCLEOTIDE SEQUENCE</scope>
    <source>
        <strain evidence="2">ChiGjej4B4-18154</strain>
    </source>
</reference>
<dbReference type="Pfam" id="PF00583">
    <property type="entry name" value="Acetyltransf_1"/>
    <property type="match status" value="1"/>
</dbReference>
<gene>
    <name evidence="2" type="ORF">H9813_00620</name>
</gene>
<dbReference type="InterPro" id="IPR016181">
    <property type="entry name" value="Acyl_CoA_acyltransferase"/>
</dbReference>
<proteinExistence type="predicted"/>
<sequence>MELKRLTDPESPLFAPARELYGISFPVHEQRLDASQRRILGDEAYHFDLLWAEGAFAGLILYWEQPDFFYVEHFCVLPQLRGMGFGSRALELLQAKGKPVILEIDPPRDAVSRRRKGFYERCGFAENPFAHLHPPYRRGAAGHDLVVMSSPAALTEEEYDRFAAFLNGHVMADVFD</sequence>
<dbReference type="AlphaFoldDB" id="A0A9D2E2Q3"/>
<name>A0A9D2E2Q3_9FIRM</name>
<feature type="domain" description="N-acetyltransferase" evidence="1">
    <location>
        <begin position="1"/>
        <end position="153"/>
    </location>
</feature>
<accession>A0A9D2E2Q3</accession>
<comment type="caution">
    <text evidence="2">The sequence shown here is derived from an EMBL/GenBank/DDBJ whole genome shotgun (WGS) entry which is preliminary data.</text>
</comment>
<dbReference type="PROSITE" id="PS51186">
    <property type="entry name" value="GNAT"/>
    <property type="match status" value="1"/>
</dbReference>
<dbReference type="InterPro" id="IPR000182">
    <property type="entry name" value="GNAT_dom"/>
</dbReference>